<feature type="non-terminal residue" evidence="1">
    <location>
        <position position="137"/>
    </location>
</feature>
<proteinExistence type="predicted"/>
<dbReference type="Proteomes" id="UP001162164">
    <property type="component" value="Unassembled WGS sequence"/>
</dbReference>
<evidence type="ECO:0000313" key="2">
    <source>
        <dbReference type="Proteomes" id="UP001162164"/>
    </source>
</evidence>
<protein>
    <submittedName>
        <fullName evidence="1">Uncharacterized protein</fullName>
    </submittedName>
</protein>
<accession>A0ABQ9J5N0</accession>
<sequence>MNTTVESIYNLPSVMSEDMDFKVCATLPMENSPKEPILFTNPKFTSKIEDDVMKCWPGIEKVGVNANTTKYKINPDDDIKNTVDTDISTFLKEESTRLQFNTLKRTLLLRDGMDMFSYQIQTYRKIVLEIYMTTKQA</sequence>
<keyword evidence="2" id="KW-1185">Reference proteome</keyword>
<reference evidence="1" key="1">
    <citation type="journal article" date="2023" name="Insect Mol. Biol.">
        <title>Genome sequencing provides insights into the evolution of gene families encoding plant cell wall-degrading enzymes in longhorned beetles.</title>
        <authorList>
            <person name="Shin N.R."/>
            <person name="Okamura Y."/>
            <person name="Kirsch R."/>
            <person name="Pauchet Y."/>
        </authorList>
    </citation>
    <scope>NUCLEOTIDE SEQUENCE</scope>
    <source>
        <strain evidence="1">MMC_N1</strain>
    </source>
</reference>
<gene>
    <name evidence="1" type="ORF">NQ317_016714</name>
</gene>
<evidence type="ECO:0000313" key="1">
    <source>
        <dbReference type="EMBL" id="KAJ8973431.1"/>
    </source>
</evidence>
<organism evidence="1 2">
    <name type="scientific">Molorchus minor</name>
    <dbReference type="NCBI Taxonomy" id="1323400"/>
    <lineage>
        <taxon>Eukaryota</taxon>
        <taxon>Metazoa</taxon>
        <taxon>Ecdysozoa</taxon>
        <taxon>Arthropoda</taxon>
        <taxon>Hexapoda</taxon>
        <taxon>Insecta</taxon>
        <taxon>Pterygota</taxon>
        <taxon>Neoptera</taxon>
        <taxon>Endopterygota</taxon>
        <taxon>Coleoptera</taxon>
        <taxon>Polyphaga</taxon>
        <taxon>Cucujiformia</taxon>
        <taxon>Chrysomeloidea</taxon>
        <taxon>Cerambycidae</taxon>
        <taxon>Lamiinae</taxon>
        <taxon>Monochamini</taxon>
        <taxon>Molorchus</taxon>
    </lineage>
</organism>
<name>A0ABQ9J5N0_9CUCU</name>
<dbReference type="EMBL" id="JAPWTJ010001179">
    <property type="protein sequence ID" value="KAJ8973431.1"/>
    <property type="molecule type" value="Genomic_DNA"/>
</dbReference>
<comment type="caution">
    <text evidence="1">The sequence shown here is derived from an EMBL/GenBank/DDBJ whole genome shotgun (WGS) entry which is preliminary data.</text>
</comment>